<dbReference type="InterPro" id="IPR025885">
    <property type="entry name" value="PapC_N"/>
</dbReference>
<dbReference type="PANTHER" id="PTHR30451:SF5">
    <property type="entry name" value="SLR0019 PROTEIN"/>
    <property type="match status" value="1"/>
</dbReference>
<sequence length="896" mass="96703">MTKLRIFSPLSPSAAAFRRLAASALFFLLFGAAQALPAAPVEGGDAPLSAEELEAFKGAFDEATLKSLFGPDATLAGMAEIDRNSATGPRTYEIYVNERFTERRRITVLEENGRYVAEIPAEVLSALPFDMSNPDIPSAIAELDPKSTLRTDGLNALLPGSTVRLSPLKEELRIVIPPSWFSKRRGNIAPDRVWDWGENAIVANYDLQAGAARTDERTAAHLNLNVNARLNAGAWRVLGGGNFSADNRSGEPSETEFERRELYATRVFPESKTRVKFGEFTTASYFTTATNMRGAEIHVEPDMLDDNSLDFVPVITGTAASEARVTVRQLGRIVYERYVSPGPFTLENLPNIGNSGDLFVTVTEADGTESSYVVPFTTNARQLRRGKSRWSAAVGIYGQAGDALEDKTPLVAAFDGGYGAPFNTTLYGGAVLTDAYDNVRAGLGVMVPGTGALNIEYVRIDDRTEGPSEGLGSGLALSFTRYVEQTGSHLTLRYERAISGALTSIDEAYGLRDAWGRVPYGAVLEEWQASVSQSMGRFGNLNLSYNRRKREGDNRPDTSLAASYTTSVNRTNLTVAVQKSERHYASGETTEDLTASVNATIPLAVITGDSIGSQTVGTGLTRTSDGHFDKRLSFSGSALEDNKLTYSLQATHSGAERDAQANGSVQYRANRADLRFSANAGPLEKSVTASVNGAVVALKDGVFLTKEADGPTVFAEIVDVPEAQLQNRARSTSVAGGVFSTGLRNYESNELPLAVNDLPPNVYLPLYTKRVVPADDAVLKVTFDAFRGEQLLVNFVTEDGPPPFGSFVRLVSRPDIGAESMLDETGTAYFAAVPEKGEFEVSWRDETSTKLACRAPYALTAKKDDAMIYKVELACRPTPQPEANTAASITTTLPKP</sequence>
<dbReference type="Gene3D" id="2.60.40.2070">
    <property type="match status" value="1"/>
</dbReference>
<dbReference type="Pfam" id="PF00577">
    <property type="entry name" value="Usher"/>
    <property type="match status" value="1"/>
</dbReference>
<evidence type="ECO:0000256" key="1">
    <source>
        <dbReference type="ARBA" id="ARBA00004571"/>
    </source>
</evidence>
<keyword evidence="6 9" id="KW-0732">Signal</keyword>
<evidence type="ECO:0000256" key="3">
    <source>
        <dbReference type="ARBA" id="ARBA00022448"/>
    </source>
</evidence>
<dbReference type="GO" id="GO:0009279">
    <property type="term" value="C:cell outer membrane"/>
    <property type="evidence" value="ECO:0007669"/>
    <property type="project" value="UniProtKB-SubCell"/>
</dbReference>
<evidence type="ECO:0000256" key="5">
    <source>
        <dbReference type="ARBA" id="ARBA00022692"/>
    </source>
</evidence>
<feature type="domain" description="PapC N-terminal" evidence="11">
    <location>
        <begin position="85"/>
        <end position="208"/>
    </location>
</feature>
<keyword evidence="5" id="KW-0812">Transmembrane</keyword>
<dbReference type="RefSeq" id="WP_120176816.1">
    <property type="nucleotide sequence ID" value="NZ_AP018786.1"/>
</dbReference>
<evidence type="ECO:0000259" key="11">
    <source>
        <dbReference type="Pfam" id="PF13954"/>
    </source>
</evidence>
<comment type="subcellular location">
    <subcellularLocation>
        <location evidence="1">Cell outer membrane</location>
        <topology evidence="1">Multi-pass membrane protein</topology>
    </subcellularLocation>
</comment>
<gene>
    <name evidence="12" type="primary">fimD</name>
    <name evidence="12" type="ORF">SUTMEG_10760</name>
</gene>
<evidence type="ECO:0000259" key="10">
    <source>
        <dbReference type="Pfam" id="PF13953"/>
    </source>
</evidence>
<dbReference type="Pfam" id="PF13954">
    <property type="entry name" value="PapC_N"/>
    <property type="match status" value="1"/>
</dbReference>
<evidence type="ECO:0000313" key="12">
    <source>
        <dbReference type="EMBL" id="BBF23185.1"/>
    </source>
</evidence>
<name>A0A2Z6I9P8_9BURK</name>
<dbReference type="EMBL" id="AP018786">
    <property type="protein sequence ID" value="BBF23185.1"/>
    <property type="molecule type" value="Genomic_DNA"/>
</dbReference>
<dbReference type="PANTHER" id="PTHR30451">
    <property type="entry name" value="OUTER MEMBRANE USHER PROTEIN"/>
    <property type="match status" value="1"/>
</dbReference>
<dbReference type="Proteomes" id="UP000271003">
    <property type="component" value="Chromosome"/>
</dbReference>
<organism evidence="12 13">
    <name type="scientific">Sutterella megalosphaeroides</name>
    <dbReference type="NCBI Taxonomy" id="2494234"/>
    <lineage>
        <taxon>Bacteria</taxon>
        <taxon>Pseudomonadati</taxon>
        <taxon>Pseudomonadota</taxon>
        <taxon>Betaproteobacteria</taxon>
        <taxon>Burkholderiales</taxon>
        <taxon>Sutterellaceae</taxon>
        <taxon>Sutterella</taxon>
    </lineage>
</organism>
<keyword evidence="7" id="KW-0472">Membrane</keyword>
<keyword evidence="4" id="KW-1134">Transmembrane beta strand</keyword>
<evidence type="ECO:0000256" key="6">
    <source>
        <dbReference type="ARBA" id="ARBA00022729"/>
    </source>
</evidence>
<reference evidence="12 13" key="1">
    <citation type="journal article" date="2018" name="Int. J. Syst. Evol. Microbiol.">
        <title>Mesosutterella multiformis gen. nov., sp. nov., a member of the family Sutterellaceae and Sutterella megalosphaeroides sp. nov., isolated from human faeces.</title>
        <authorList>
            <person name="Sakamoto M."/>
            <person name="Ikeyama N."/>
            <person name="Kunihiro T."/>
            <person name="Iino T."/>
            <person name="Yuki M."/>
            <person name="Ohkuma M."/>
        </authorList>
    </citation>
    <scope>NUCLEOTIDE SEQUENCE [LARGE SCALE GENOMIC DNA]</scope>
    <source>
        <strain evidence="12 13">6FBBBH3</strain>
    </source>
</reference>
<accession>A0A2Z6I9P8</accession>
<feature type="domain" description="PapC-like C-terminal" evidence="10">
    <location>
        <begin position="796"/>
        <end position="860"/>
    </location>
</feature>
<dbReference type="Gene3D" id="3.10.20.410">
    <property type="match status" value="1"/>
</dbReference>
<feature type="signal peptide" evidence="9">
    <location>
        <begin position="1"/>
        <end position="35"/>
    </location>
</feature>
<dbReference type="GO" id="GO:0015473">
    <property type="term" value="F:fimbrial usher porin activity"/>
    <property type="evidence" value="ECO:0007669"/>
    <property type="project" value="InterPro"/>
</dbReference>
<dbReference type="OrthoDB" id="6554712at2"/>
<evidence type="ECO:0000256" key="2">
    <source>
        <dbReference type="ARBA" id="ARBA00008064"/>
    </source>
</evidence>
<dbReference type="SUPFAM" id="SSF141729">
    <property type="entry name" value="FimD N-terminal domain-like"/>
    <property type="match status" value="1"/>
</dbReference>
<comment type="similarity">
    <text evidence="2">Belongs to the fimbrial export usher family.</text>
</comment>
<dbReference type="Gene3D" id="2.60.40.2610">
    <property type="entry name" value="Outer membrane usher protein FimD, plug domain"/>
    <property type="match status" value="1"/>
</dbReference>
<dbReference type="Gene3D" id="2.60.40.3110">
    <property type="match status" value="1"/>
</dbReference>
<protein>
    <submittedName>
        <fullName evidence="12">Outer membrane usher protein FimD</fullName>
    </submittedName>
</protein>
<evidence type="ECO:0000256" key="7">
    <source>
        <dbReference type="ARBA" id="ARBA00023136"/>
    </source>
</evidence>
<dbReference type="InterPro" id="IPR025949">
    <property type="entry name" value="PapC-like_C"/>
</dbReference>
<feature type="chain" id="PRO_5016293018" evidence="9">
    <location>
        <begin position="36"/>
        <end position="896"/>
    </location>
</feature>
<evidence type="ECO:0000256" key="8">
    <source>
        <dbReference type="ARBA" id="ARBA00023237"/>
    </source>
</evidence>
<dbReference type="InterPro" id="IPR037224">
    <property type="entry name" value="PapC_N_sf"/>
</dbReference>
<keyword evidence="3" id="KW-0813">Transport</keyword>
<dbReference type="Pfam" id="PF13953">
    <property type="entry name" value="PapC_C"/>
    <property type="match status" value="1"/>
</dbReference>
<dbReference type="InterPro" id="IPR042186">
    <property type="entry name" value="FimD_plug_dom"/>
</dbReference>
<evidence type="ECO:0000313" key="13">
    <source>
        <dbReference type="Proteomes" id="UP000271003"/>
    </source>
</evidence>
<keyword evidence="8" id="KW-0998">Cell outer membrane</keyword>
<dbReference type="AlphaFoldDB" id="A0A2Z6I9P8"/>
<dbReference type="KEGG" id="sutt:SUTMEG_10760"/>
<evidence type="ECO:0000256" key="9">
    <source>
        <dbReference type="SAM" id="SignalP"/>
    </source>
</evidence>
<proteinExistence type="inferred from homology"/>
<keyword evidence="13" id="KW-1185">Reference proteome</keyword>
<dbReference type="GO" id="GO:0009297">
    <property type="term" value="P:pilus assembly"/>
    <property type="evidence" value="ECO:0007669"/>
    <property type="project" value="InterPro"/>
</dbReference>
<evidence type="ECO:0000256" key="4">
    <source>
        <dbReference type="ARBA" id="ARBA00022452"/>
    </source>
</evidence>
<dbReference type="InterPro" id="IPR000015">
    <property type="entry name" value="Fimb_usher"/>
</dbReference>
<dbReference type="InterPro" id="IPR043142">
    <property type="entry name" value="PapC-like_C_sf"/>
</dbReference>